<dbReference type="STRING" id="1095629.A0A0C9XB80"/>
<dbReference type="EMBL" id="KN838538">
    <property type="protein sequence ID" value="KIK09500.1"/>
    <property type="molecule type" value="Genomic_DNA"/>
</dbReference>
<evidence type="ECO:0000313" key="6">
    <source>
        <dbReference type="EMBL" id="KIK09500.1"/>
    </source>
</evidence>
<feature type="domain" description="HotDog ACOT-type" evidence="5">
    <location>
        <begin position="113"/>
        <end position="238"/>
    </location>
</feature>
<dbReference type="Proteomes" id="UP000054477">
    <property type="component" value="Unassembled WGS sequence"/>
</dbReference>
<dbReference type="PANTHER" id="PTHR12655">
    <property type="entry name" value="ACYL-COA THIOESTERASE"/>
    <property type="match status" value="1"/>
</dbReference>
<keyword evidence="3" id="KW-0378">Hydrolase</keyword>
<evidence type="ECO:0000256" key="2">
    <source>
        <dbReference type="ARBA" id="ARBA00022737"/>
    </source>
</evidence>
<dbReference type="HOGENOM" id="CLU_032862_0_0_1"/>
<protein>
    <recommendedName>
        <fullName evidence="5">HotDog ACOT-type domain-containing protein</fullName>
    </recommendedName>
</protein>
<keyword evidence="4" id="KW-0809">Transit peptide</keyword>
<organism evidence="6 7">
    <name type="scientific">Laccaria amethystina LaAM-08-1</name>
    <dbReference type="NCBI Taxonomy" id="1095629"/>
    <lineage>
        <taxon>Eukaryota</taxon>
        <taxon>Fungi</taxon>
        <taxon>Dikarya</taxon>
        <taxon>Basidiomycota</taxon>
        <taxon>Agaricomycotina</taxon>
        <taxon>Agaricomycetes</taxon>
        <taxon>Agaricomycetidae</taxon>
        <taxon>Agaricales</taxon>
        <taxon>Agaricineae</taxon>
        <taxon>Hydnangiaceae</taxon>
        <taxon>Laccaria</taxon>
    </lineage>
</organism>
<dbReference type="InterPro" id="IPR029069">
    <property type="entry name" value="HotDog_dom_sf"/>
</dbReference>
<reference evidence="6 7" key="1">
    <citation type="submission" date="2014-04" db="EMBL/GenBank/DDBJ databases">
        <authorList>
            <consortium name="DOE Joint Genome Institute"/>
            <person name="Kuo A."/>
            <person name="Kohler A."/>
            <person name="Nagy L.G."/>
            <person name="Floudas D."/>
            <person name="Copeland A."/>
            <person name="Barry K.W."/>
            <person name="Cichocki N."/>
            <person name="Veneault-Fourrey C."/>
            <person name="LaButti K."/>
            <person name="Lindquist E.A."/>
            <person name="Lipzen A."/>
            <person name="Lundell T."/>
            <person name="Morin E."/>
            <person name="Murat C."/>
            <person name="Sun H."/>
            <person name="Tunlid A."/>
            <person name="Henrissat B."/>
            <person name="Grigoriev I.V."/>
            <person name="Hibbett D.S."/>
            <person name="Martin F."/>
            <person name="Nordberg H.P."/>
            <person name="Cantor M.N."/>
            <person name="Hua S.X."/>
        </authorList>
    </citation>
    <scope>NUCLEOTIDE SEQUENCE [LARGE SCALE GENOMIC DNA]</scope>
    <source>
        <strain evidence="6 7">LaAM-08-1</strain>
    </source>
</reference>
<evidence type="ECO:0000313" key="7">
    <source>
        <dbReference type="Proteomes" id="UP000054477"/>
    </source>
</evidence>
<dbReference type="Gene3D" id="3.10.129.10">
    <property type="entry name" value="Hotdog Thioesterase"/>
    <property type="match status" value="2"/>
</dbReference>
<dbReference type="GO" id="GO:0047617">
    <property type="term" value="F:fatty acyl-CoA hydrolase activity"/>
    <property type="evidence" value="ECO:0007669"/>
    <property type="project" value="TreeGrafter"/>
</dbReference>
<keyword evidence="2" id="KW-0677">Repeat</keyword>
<gene>
    <name evidence="6" type="ORF">K443DRAFT_671394</name>
</gene>
<accession>A0A0C9XB80</accession>
<dbReference type="AlphaFoldDB" id="A0A0C9XB80"/>
<evidence type="ECO:0000256" key="4">
    <source>
        <dbReference type="ARBA" id="ARBA00022946"/>
    </source>
</evidence>
<sequence>MPGIPQRISRLVRAAHSLHQSAALRGPAVSASVAEENKDIASMDRLLKVVRDRSNPVYHNVVPVRTPILWSEALLKQTLLESTLSDSGFTPPAFSDFEDSLTPRNMHDSYSELVLPFGSSSEILEQYTNASGGIRTGKLMENLDSLAGSIAYKHMLGPSVRALGRIQDRGFYIVTASVDRLDVLSPLNPACDLRISGQVIYTGTSSMEVAVKMESIGNGIPEETVMIGRFSMVCRNATTHRASKVNPLIISTTEERDLYSLGEHMKKRRQSNVLRSLSRVPPSSSEAAGLHSFYLQHGQEEDGIDVENKERVWMGDTTVEKCMLMFPQERNVHQKVFGGYLMRLAYELGFTNASMFTRGHVLFLSLDGISFARPIPIGGILRLRSSILYTASTPEHPVIVHAGVKANVVDVKTGSEQTTNDFRFTWCQDPKEVTTSPPRQVVPKTYKEAMLWLEGKRALELGSEIRGLRTK</sequence>
<dbReference type="CDD" id="cd03442">
    <property type="entry name" value="BFIT_BACH"/>
    <property type="match status" value="2"/>
</dbReference>
<keyword evidence="7" id="KW-1185">Reference proteome</keyword>
<dbReference type="GO" id="GO:0006637">
    <property type="term" value="P:acyl-CoA metabolic process"/>
    <property type="evidence" value="ECO:0007669"/>
    <property type="project" value="TreeGrafter"/>
</dbReference>
<evidence type="ECO:0000256" key="3">
    <source>
        <dbReference type="ARBA" id="ARBA00022801"/>
    </source>
</evidence>
<feature type="domain" description="HotDog ACOT-type" evidence="5">
    <location>
        <begin position="315"/>
        <end position="432"/>
    </location>
</feature>
<evidence type="ECO:0000259" key="5">
    <source>
        <dbReference type="PROSITE" id="PS51770"/>
    </source>
</evidence>
<dbReference type="OrthoDB" id="331699at2759"/>
<reference evidence="7" key="2">
    <citation type="submission" date="2015-01" db="EMBL/GenBank/DDBJ databases">
        <title>Evolutionary Origins and Diversification of the Mycorrhizal Mutualists.</title>
        <authorList>
            <consortium name="DOE Joint Genome Institute"/>
            <consortium name="Mycorrhizal Genomics Consortium"/>
            <person name="Kohler A."/>
            <person name="Kuo A."/>
            <person name="Nagy L.G."/>
            <person name="Floudas D."/>
            <person name="Copeland A."/>
            <person name="Barry K.W."/>
            <person name="Cichocki N."/>
            <person name="Veneault-Fourrey C."/>
            <person name="LaButti K."/>
            <person name="Lindquist E.A."/>
            <person name="Lipzen A."/>
            <person name="Lundell T."/>
            <person name="Morin E."/>
            <person name="Murat C."/>
            <person name="Riley R."/>
            <person name="Ohm R."/>
            <person name="Sun H."/>
            <person name="Tunlid A."/>
            <person name="Henrissat B."/>
            <person name="Grigoriev I.V."/>
            <person name="Hibbett D.S."/>
            <person name="Martin F."/>
        </authorList>
    </citation>
    <scope>NUCLEOTIDE SEQUENCE [LARGE SCALE GENOMIC DNA]</scope>
    <source>
        <strain evidence="7">LaAM-08-1</strain>
    </source>
</reference>
<name>A0A0C9XB80_9AGAR</name>
<dbReference type="InterPro" id="IPR033120">
    <property type="entry name" value="HOTDOG_ACOT"/>
</dbReference>
<dbReference type="SUPFAM" id="SSF54637">
    <property type="entry name" value="Thioesterase/thiol ester dehydrase-isomerase"/>
    <property type="match status" value="2"/>
</dbReference>
<dbReference type="PANTHER" id="PTHR12655:SF0">
    <property type="entry name" value="ACYL-COENZYME A THIOESTERASE 9, MITOCHONDRIAL"/>
    <property type="match status" value="1"/>
</dbReference>
<comment type="similarity">
    <text evidence="1">Belongs to the acyl coenzyme A hydrolase family.</text>
</comment>
<dbReference type="GO" id="GO:0005739">
    <property type="term" value="C:mitochondrion"/>
    <property type="evidence" value="ECO:0007669"/>
    <property type="project" value="TreeGrafter"/>
</dbReference>
<proteinExistence type="inferred from homology"/>
<evidence type="ECO:0000256" key="1">
    <source>
        <dbReference type="ARBA" id="ARBA00010458"/>
    </source>
</evidence>
<dbReference type="PROSITE" id="PS51770">
    <property type="entry name" value="HOTDOG_ACOT"/>
    <property type="match status" value="2"/>
</dbReference>